<evidence type="ECO:0000313" key="3">
    <source>
        <dbReference type="Proteomes" id="UP000324222"/>
    </source>
</evidence>
<organism evidence="2 3">
    <name type="scientific">Portunus trituberculatus</name>
    <name type="common">Swimming crab</name>
    <name type="synonym">Neptunus trituberculatus</name>
    <dbReference type="NCBI Taxonomy" id="210409"/>
    <lineage>
        <taxon>Eukaryota</taxon>
        <taxon>Metazoa</taxon>
        <taxon>Ecdysozoa</taxon>
        <taxon>Arthropoda</taxon>
        <taxon>Crustacea</taxon>
        <taxon>Multicrustacea</taxon>
        <taxon>Malacostraca</taxon>
        <taxon>Eumalacostraca</taxon>
        <taxon>Eucarida</taxon>
        <taxon>Decapoda</taxon>
        <taxon>Pleocyemata</taxon>
        <taxon>Brachyura</taxon>
        <taxon>Eubrachyura</taxon>
        <taxon>Portunoidea</taxon>
        <taxon>Portunidae</taxon>
        <taxon>Portuninae</taxon>
        <taxon>Portunus</taxon>
    </lineage>
</organism>
<gene>
    <name evidence="2" type="ORF">E2C01_013030</name>
</gene>
<name>A0A5B7DG01_PORTR</name>
<reference evidence="2 3" key="1">
    <citation type="submission" date="2019-05" db="EMBL/GenBank/DDBJ databases">
        <title>Another draft genome of Portunus trituberculatus and its Hox gene families provides insights of decapod evolution.</title>
        <authorList>
            <person name="Jeong J.-H."/>
            <person name="Song I."/>
            <person name="Kim S."/>
            <person name="Choi T."/>
            <person name="Kim D."/>
            <person name="Ryu S."/>
            <person name="Kim W."/>
        </authorList>
    </citation>
    <scope>NUCLEOTIDE SEQUENCE [LARGE SCALE GENOMIC DNA]</scope>
    <source>
        <tissue evidence="2">Muscle</tissue>
    </source>
</reference>
<dbReference type="AlphaFoldDB" id="A0A5B7DG01"/>
<protein>
    <submittedName>
        <fullName evidence="2">Uncharacterized protein</fullName>
    </submittedName>
</protein>
<feature type="compositionally biased region" description="Basic and acidic residues" evidence="1">
    <location>
        <begin position="1"/>
        <end position="17"/>
    </location>
</feature>
<feature type="compositionally biased region" description="Polar residues" evidence="1">
    <location>
        <begin position="21"/>
        <end position="31"/>
    </location>
</feature>
<sequence>MKHKPADQTEPKRRAEECTAQAPSATPSHQLQVPHHTSPWHDPANHSKVTKAAALQGHKECTSKSIHILR</sequence>
<accession>A0A5B7DG01</accession>
<evidence type="ECO:0000256" key="1">
    <source>
        <dbReference type="SAM" id="MobiDB-lite"/>
    </source>
</evidence>
<keyword evidence="3" id="KW-1185">Reference proteome</keyword>
<evidence type="ECO:0000313" key="2">
    <source>
        <dbReference type="EMBL" id="MPC20099.1"/>
    </source>
</evidence>
<dbReference type="EMBL" id="VSRR010000834">
    <property type="protein sequence ID" value="MPC20099.1"/>
    <property type="molecule type" value="Genomic_DNA"/>
</dbReference>
<proteinExistence type="predicted"/>
<comment type="caution">
    <text evidence="2">The sequence shown here is derived from an EMBL/GenBank/DDBJ whole genome shotgun (WGS) entry which is preliminary data.</text>
</comment>
<dbReference type="Proteomes" id="UP000324222">
    <property type="component" value="Unassembled WGS sequence"/>
</dbReference>
<feature type="region of interest" description="Disordered" evidence="1">
    <location>
        <begin position="1"/>
        <end position="70"/>
    </location>
</feature>